<reference evidence="4" key="1">
    <citation type="submission" date="2016-11" db="EMBL/GenBank/DDBJ databases">
        <title>Complete Genome Sequence of alachlor-degrading Sphingomonas sp. strain JJ-A5.</title>
        <authorList>
            <person name="Lee H."/>
            <person name="Ka J.-O."/>
        </authorList>
    </citation>
    <scope>NUCLEOTIDE SEQUENCE [LARGE SCALE GENOMIC DNA]</scope>
    <source>
        <strain evidence="4">JJ-A5</strain>
    </source>
</reference>
<keyword evidence="2" id="KW-0732">Signal</keyword>
<evidence type="ECO:0000256" key="2">
    <source>
        <dbReference type="SAM" id="SignalP"/>
    </source>
</evidence>
<feature type="compositionally biased region" description="Low complexity" evidence="1">
    <location>
        <begin position="59"/>
        <end position="84"/>
    </location>
</feature>
<dbReference type="Gene3D" id="1.10.238.10">
    <property type="entry name" value="EF-hand"/>
    <property type="match status" value="1"/>
</dbReference>
<dbReference type="InterPro" id="IPR018247">
    <property type="entry name" value="EF_Hand_1_Ca_BS"/>
</dbReference>
<sequence length="203" mass="20398">MTRTLLSASALALMIAAPVHAQEVPADPTMPPATADPTSPGAPMPQDPPTMPADPAMPAPEAAPAGPAAPGESALPADPATPAGPAMPAPEATPPTTGEAMPPAASPEASAPGMSPEAAQTPADWATFDKDSKGYLTPLEFGTWVMAKQGNDMSAEVEKTKSSKRANIPAVKVLNATGTMFLKADTNGDRRITPDELASAVAG</sequence>
<dbReference type="InterPro" id="IPR002048">
    <property type="entry name" value="EF_hand_dom"/>
</dbReference>
<feature type="region of interest" description="Disordered" evidence="1">
    <location>
        <begin position="24"/>
        <end position="120"/>
    </location>
</feature>
<dbReference type="SUPFAM" id="SSF47473">
    <property type="entry name" value="EF-hand"/>
    <property type="match status" value="1"/>
</dbReference>
<proteinExistence type="predicted"/>
<dbReference type="CDD" id="cd00051">
    <property type="entry name" value="EFh"/>
    <property type="match status" value="1"/>
</dbReference>
<evidence type="ECO:0000313" key="3">
    <source>
        <dbReference type="EMBL" id="API60062.1"/>
    </source>
</evidence>
<dbReference type="PROSITE" id="PS00018">
    <property type="entry name" value="EF_HAND_1"/>
    <property type="match status" value="1"/>
</dbReference>
<feature type="signal peptide" evidence="2">
    <location>
        <begin position="1"/>
        <end position="21"/>
    </location>
</feature>
<evidence type="ECO:0000256" key="1">
    <source>
        <dbReference type="SAM" id="MobiDB-lite"/>
    </source>
</evidence>
<protein>
    <recommendedName>
        <fullName evidence="5">EF-hand domain-containing protein</fullName>
    </recommendedName>
</protein>
<accession>A0A1L3ZWQ2</accession>
<dbReference type="EMBL" id="CP018221">
    <property type="protein sequence ID" value="API60062.1"/>
    <property type="molecule type" value="Genomic_DNA"/>
</dbReference>
<feature type="chain" id="PRO_5013244839" description="EF-hand domain-containing protein" evidence="2">
    <location>
        <begin position="22"/>
        <end position="203"/>
    </location>
</feature>
<dbReference type="InterPro" id="IPR011992">
    <property type="entry name" value="EF-hand-dom_pair"/>
</dbReference>
<evidence type="ECO:0008006" key="5">
    <source>
        <dbReference type="Google" id="ProtNLM"/>
    </source>
</evidence>
<dbReference type="STRING" id="1921510.BSL82_12730"/>
<dbReference type="OrthoDB" id="7584186at2"/>
<dbReference type="RefSeq" id="WP_072597848.1">
    <property type="nucleotide sequence ID" value="NZ_CP018221.1"/>
</dbReference>
<dbReference type="GO" id="GO:0005509">
    <property type="term" value="F:calcium ion binding"/>
    <property type="evidence" value="ECO:0007669"/>
    <property type="project" value="InterPro"/>
</dbReference>
<dbReference type="KEGG" id="sphj:BSL82_12730"/>
<keyword evidence="4" id="KW-1185">Reference proteome</keyword>
<evidence type="ECO:0000313" key="4">
    <source>
        <dbReference type="Proteomes" id="UP000182063"/>
    </source>
</evidence>
<name>A0A1L3ZWQ2_9SPHN</name>
<organism evidence="3 4">
    <name type="scientific">Tardibacter chloracetimidivorans</name>
    <dbReference type="NCBI Taxonomy" id="1921510"/>
    <lineage>
        <taxon>Bacteria</taxon>
        <taxon>Pseudomonadati</taxon>
        <taxon>Pseudomonadota</taxon>
        <taxon>Alphaproteobacteria</taxon>
        <taxon>Sphingomonadales</taxon>
        <taxon>Sphingomonadaceae</taxon>
        <taxon>Tardibacter</taxon>
    </lineage>
</organism>
<gene>
    <name evidence="3" type="ORF">BSL82_12730</name>
</gene>
<feature type="compositionally biased region" description="Pro residues" evidence="1">
    <location>
        <begin position="40"/>
        <end position="58"/>
    </location>
</feature>
<dbReference type="AlphaFoldDB" id="A0A1L3ZWQ2"/>
<dbReference type="Proteomes" id="UP000182063">
    <property type="component" value="Chromosome"/>
</dbReference>
<feature type="compositionally biased region" description="Low complexity" evidence="1">
    <location>
        <begin position="94"/>
        <end position="119"/>
    </location>
</feature>